<accession>A0A2D0AYH9</accession>
<keyword evidence="2" id="KW-1185">Reference proteome</keyword>
<organism evidence="1 2">
    <name type="scientific">Halomonas campaniensis</name>
    <dbReference type="NCBI Taxonomy" id="213554"/>
    <lineage>
        <taxon>Bacteria</taxon>
        <taxon>Pseudomonadati</taxon>
        <taxon>Pseudomonadota</taxon>
        <taxon>Gammaproteobacteria</taxon>
        <taxon>Oceanospirillales</taxon>
        <taxon>Halomonadaceae</taxon>
        <taxon>Halomonas</taxon>
    </lineage>
</organism>
<comment type="caution">
    <text evidence="1">The sequence shown here is derived from an EMBL/GenBank/DDBJ whole genome shotgun (WGS) entry which is preliminary data.</text>
</comment>
<gene>
    <name evidence="1" type="ORF">JI62_19700</name>
</gene>
<protein>
    <submittedName>
        <fullName evidence="1">Aldolase</fullName>
    </submittedName>
</protein>
<name>A0A2D0AYH9_9GAMM</name>
<evidence type="ECO:0000313" key="2">
    <source>
        <dbReference type="Proteomes" id="UP000197334"/>
    </source>
</evidence>
<feature type="non-terminal residue" evidence="1">
    <location>
        <position position="29"/>
    </location>
</feature>
<sequence>MMTLQTELLAAISWAAQQGWTPATGGNFS</sequence>
<dbReference type="Proteomes" id="UP000197334">
    <property type="component" value="Unassembled WGS sequence"/>
</dbReference>
<dbReference type="EMBL" id="JPUA01000043">
    <property type="protein sequence ID" value="OWV28065.1"/>
    <property type="molecule type" value="Genomic_DNA"/>
</dbReference>
<reference evidence="1 2" key="1">
    <citation type="submission" date="2014-08" db="EMBL/GenBank/DDBJ databases">
        <title>Draft genome sequence of a novel L-asparaginase producing marine bacterium, Halomonas campaniensis.</title>
        <authorList>
            <person name="Sundarakrishnan B."/>
            <person name="Moushumi Priya A."/>
            <person name="Raman G."/>
            <person name="Sakthivel N."/>
            <person name="Park S."/>
            <person name="Jayachandran S."/>
        </authorList>
    </citation>
    <scope>NUCLEOTIDE SEQUENCE [LARGE SCALE GENOMIC DNA]</scope>
    <source>
        <strain evidence="1 2">SK03</strain>
    </source>
</reference>
<dbReference type="AlphaFoldDB" id="A0A2D0AYH9"/>
<proteinExistence type="predicted"/>
<evidence type="ECO:0000313" key="1">
    <source>
        <dbReference type="EMBL" id="OWV28065.1"/>
    </source>
</evidence>